<sequence length="920" mass="101807">MDRGLKRSLRLLLLITGLLVIDSVYLLSVTLLEQAGAGDYQGYAYLVLFLLHLLLGLLAIPLLLWFGIRHLRRALRHPNRYAVAAGLALFAGSLLLLLTGVLLTRFGFLEIDDPGWRRLLYWAHVLLPLPVAWLFVLHRLAGRAADWRVGGRWAAATALFLAVMLLPPLLAGDAAGPATTVYGPSFASVGGGTPIDPEHLMQDEVCAECHRDIADQAAQGMHRFSSFNNPAYRFSVEEARQVLLQRDGSVQTARLCAACHDQVPLFSGRFDDPAYQPDDDPGGHAGITCIGCHGITAVDSPVGNGSYRFADPPRYPFAFSDNPLLRAINRQLIKAKPEYHRKTFLKPVHRSALFCSSCHKVHLPYALNNYRWLRGQDHYDSFLLSGVSGHRVDSFYYPPKAVPNCAYCHMPLTAADDPAARDFNGSGRRSVHSHLFPAANTAVPAMLGRALAGNATRRGMLSRAARVDIFGLKEGGDVDGRLLAPLRPQLPALQPGRRYLLETVVRTLTIGHQLTQGTSDSNELWLEVTVSAGGRVIGHSGGLDDRGEVDPWAYYLNAYLLDREGNRIERRNAQDIYVALYDHQIPPGAASVVHYGFTVPRDATGPVTIEVKLNYRKFDSRFLRHLRGDDGRGNDLPVTVMASDRLVLPLAGAEATAQERAIPTWERWNDYGIGLLREGGRGGARGELRQAAAAFRQVERLRPGAGALNLARVYLKEGRLQEAADALGRAAQDPETPPWTLAWFSALVEHQRGNLERAASLLQDLAATRYAAARERGFDFSRDTRLLNLLGRIDYERSRRLRGDAGADRRRALLQQAREWLQKSLEIDPENATAHYRLALVEEGLGDRDAAARHRRLHQRYRRDDQAVEQAVTRHRRRNPAANHAAQAIAVYDLQRAGDGSGSADRALARAGRNEGETRL</sequence>
<accession>A0A831RN26</accession>
<name>A0A831RN26_9GAMM</name>
<keyword evidence="2" id="KW-1133">Transmembrane helix</keyword>
<protein>
    <submittedName>
        <fullName evidence="4">Aspartate phosphatase</fullName>
    </submittedName>
</protein>
<evidence type="ECO:0000256" key="1">
    <source>
        <dbReference type="SAM" id="MobiDB-lite"/>
    </source>
</evidence>
<dbReference type="EMBL" id="DRKP01000065">
    <property type="protein sequence ID" value="HEB95955.1"/>
    <property type="molecule type" value="Genomic_DNA"/>
</dbReference>
<evidence type="ECO:0000259" key="3">
    <source>
        <dbReference type="Pfam" id="PF13435"/>
    </source>
</evidence>
<dbReference type="Proteomes" id="UP000886251">
    <property type="component" value="Unassembled WGS sequence"/>
</dbReference>
<dbReference type="Gene3D" id="1.25.40.10">
    <property type="entry name" value="Tetratricopeptide repeat domain"/>
    <property type="match status" value="2"/>
</dbReference>
<feature type="domain" description="Cytochrome c-552/4" evidence="3">
    <location>
        <begin position="205"/>
        <end position="294"/>
    </location>
</feature>
<dbReference type="InterPro" id="IPR011990">
    <property type="entry name" value="TPR-like_helical_dom_sf"/>
</dbReference>
<keyword evidence="2" id="KW-0472">Membrane</keyword>
<organism evidence="4">
    <name type="scientific">Sedimenticola thiotaurini</name>
    <dbReference type="NCBI Taxonomy" id="1543721"/>
    <lineage>
        <taxon>Bacteria</taxon>
        <taxon>Pseudomonadati</taxon>
        <taxon>Pseudomonadota</taxon>
        <taxon>Gammaproteobacteria</taxon>
        <taxon>Chromatiales</taxon>
        <taxon>Sedimenticolaceae</taxon>
        <taxon>Sedimenticola</taxon>
    </lineage>
</organism>
<gene>
    <name evidence="4" type="ORF">ENI96_05940</name>
</gene>
<feature type="region of interest" description="Disordered" evidence="1">
    <location>
        <begin position="898"/>
        <end position="920"/>
    </location>
</feature>
<dbReference type="Gene3D" id="1.10.1130.10">
    <property type="entry name" value="Flavocytochrome C3, Chain A"/>
    <property type="match status" value="1"/>
</dbReference>
<dbReference type="InterPro" id="IPR023155">
    <property type="entry name" value="Cyt_c-552/4"/>
</dbReference>
<dbReference type="SUPFAM" id="SSF48452">
    <property type="entry name" value="TPR-like"/>
    <property type="match status" value="1"/>
</dbReference>
<evidence type="ECO:0000256" key="2">
    <source>
        <dbReference type="SAM" id="Phobius"/>
    </source>
</evidence>
<feature type="transmembrane region" description="Helical" evidence="2">
    <location>
        <begin position="120"/>
        <end position="141"/>
    </location>
</feature>
<evidence type="ECO:0000313" key="4">
    <source>
        <dbReference type="EMBL" id="HEB95955.1"/>
    </source>
</evidence>
<comment type="caution">
    <text evidence="4">The sequence shown here is derived from an EMBL/GenBank/DDBJ whole genome shotgun (WGS) entry which is preliminary data.</text>
</comment>
<feature type="transmembrane region" description="Helical" evidence="2">
    <location>
        <begin position="43"/>
        <end position="68"/>
    </location>
</feature>
<feature type="transmembrane region" description="Helical" evidence="2">
    <location>
        <begin position="153"/>
        <end position="171"/>
    </location>
</feature>
<proteinExistence type="predicted"/>
<keyword evidence="2" id="KW-0812">Transmembrane</keyword>
<feature type="transmembrane region" description="Helical" evidence="2">
    <location>
        <begin position="80"/>
        <end position="108"/>
    </location>
</feature>
<feature type="transmembrane region" description="Helical" evidence="2">
    <location>
        <begin position="12"/>
        <end position="31"/>
    </location>
</feature>
<reference evidence="4" key="1">
    <citation type="journal article" date="2020" name="mSystems">
        <title>Genome- and Community-Level Interaction Insights into Carbon Utilization and Element Cycling Functions of Hydrothermarchaeota in Hydrothermal Sediment.</title>
        <authorList>
            <person name="Zhou Z."/>
            <person name="Liu Y."/>
            <person name="Xu W."/>
            <person name="Pan J."/>
            <person name="Luo Z.H."/>
            <person name="Li M."/>
        </authorList>
    </citation>
    <scope>NUCLEOTIDE SEQUENCE [LARGE SCALE GENOMIC DNA]</scope>
    <source>
        <strain evidence="4">HyVt-443</strain>
    </source>
</reference>
<dbReference type="AlphaFoldDB" id="A0A831RN26"/>
<dbReference type="InterPro" id="IPR036280">
    <property type="entry name" value="Multihaem_cyt_sf"/>
</dbReference>
<dbReference type="SUPFAM" id="SSF48695">
    <property type="entry name" value="Multiheme cytochromes"/>
    <property type="match status" value="1"/>
</dbReference>
<dbReference type="Pfam" id="PF13435">
    <property type="entry name" value="Cytochrome_C554"/>
    <property type="match status" value="1"/>
</dbReference>